<dbReference type="Pfam" id="PF00025">
    <property type="entry name" value="Arf"/>
    <property type="match status" value="1"/>
</dbReference>
<dbReference type="GeneID" id="94841862"/>
<dbReference type="GO" id="GO:0005525">
    <property type="term" value="F:GTP binding"/>
    <property type="evidence" value="ECO:0007669"/>
    <property type="project" value="UniProtKB-KW"/>
</dbReference>
<dbReference type="GO" id="GO:0046872">
    <property type="term" value="F:metal ion binding"/>
    <property type="evidence" value="ECO:0007669"/>
    <property type="project" value="UniProtKB-KW"/>
</dbReference>
<dbReference type="PANTHER" id="PTHR11711">
    <property type="entry name" value="ADP RIBOSYLATION FACTOR-RELATED"/>
    <property type="match status" value="1"/>
</dbReference>
<protein>
    <submittedName>
        <fullName evidence="5">ADP-ribosylation factor-like protein 6</fullName>
    </submittedName>
</protein>
<dbReference type="InterPro" id="IPR006689">
    <property type="entry name" value="Small_GTPase_ARF/SAR"/>
</dbReference>
<dbReference type="InterPro" id="IPR024156">
    <property type="entry name" value="Small_GTPase_ARF"/>
</dbReference>
<dbReference type="SMART" id="SM00177">
    <property type="entry name" value="ARF"/>
    <property type="match status" value="1"/>
</dbReference>
<evidence type="ECO:0000256" key="3">
    <source>
        <dbReference type="PIRSR" id="PIRSR606689-1"/>
    </source>
</evidence>
<name>A0A1J4JUQ4_9EUKA</name>
<dbReference type="GO" id="GO:0003924">
    <property type="term" value="F:GTPase activity"/>
    <property type="evidence" value="ECO:0007669"/>
    <property type="project" value="InterPro"/>
</dbReference>
<dbReference type="AlphaFoldDB" id="A0A1J4JUQ4"/>
<organism evidence="5 6">
    <name type="scientific">Tritrichomonas foetus</name>
    <dbReference type="NCBI Taxonomy" id="1144522"/>
    <lineage>
        <taxon>Eukaryota</taxon>
        <taxon>Metamonada</taxon>
        <taxon>Parabasalia</taxon>
        <taxon>Tritrichomonadida</taxon>
        <taxon>Tritrichomonadidae</taxon>
        <taxon>Tritrichomonas</taxon>
    </lineage>
</organism>
<dbReference type="SMART" id="SM00178">
    <property type="entry name" value="SAR"/>
    <property type="match status" value="1"/>
</dbReference>
<keyword evidence="1 3" id="KW-0547">Nucleotide-binding</keyword>
<evidence type="ECO:0000256" key="1">
    <source>
        <dbReference type="ARBA" id="ARBA00022741"/>
    </source>
</evidence>
<keyword evidence="4" id="KW-0460">Magnesium</keyword>
<keyword evidence="2 3" id="KW-0342">GTP-binding</keyword>
<keyword evidence="4" id="KW-0479">Metal-binding</keyword>
<dbReference type="SUPFAM" id="SSF52540">
    <property type="entry name" value="P-loop containing nucleoside triphosphate hydrolases"/>
    <property type="match status" value="1"/>
</dbReference>
<proteinExistence type="predicted"/>
<dbReference type="InterPro" id="IPR005225">
    <property type="entry name" value="Small_GTP-bd"/>
</dbReference>
<accession>A0A1J4JUQ4</accession>
<dbReference type="EMBL" id="MLAK01000855">
    <property type="protein sequence ID" value="OHT02731.1"/>
    <property type="molecule type" value="Genomic_DNA"/>
</dbReference>
<dbReference type="VEuPathDB" id="TrichDB:TRFO_30101"/>
<dbReference type="RefSeq" id="XP_068355867.1">
    <property type="nucleotide sequence ID" value="XM_068507158.1"/>
</dbReference>
<evidence type="ECO:0000256" key="2">
    <source>
        <dbReference type="ARBA" id="ARBA00023134"/>
    </source>
</evidence>
<comment type="caution">
    <text evidence="5">The sequence shown here is derived from an EMBL/GenBank/DDBJ whole genome shotgun (WGS) entry which is preliminary data.</text>
</comment>
<feature type="binding site" evidence="3">
    <location>
        <begin position="127"/>
        <end position="130"/>
    </location>
    <ligand>
        <name>GTP</name>
        <dbReference type="ChEBI" id="CHEBI:37565"/>
    </ligand>
</feature>
<dbReference type="Gene3D" id="3.40.50.300">
    <property type="entry name" value="P-loop containing nucleotide triphosphate hydrolases"/>
    <property type="match status" value="1"/>
</dbReference>
<feature type="binding site" evidence="3">
    <location>
        <begin position="21"/>
        <end position="28"/>
    </location>
    <ligand>
        <name>GTP</name>
        <dbReference type="ChEBI" id="CHEBI:37565"/>
    </ligand>
</feature>
<dbReference type="InterPro" id="IPR027417">
    <property type="entry name" value="P-loop_NTPase"/>
</dbReference>
<dbReference type="OrthoDB" id="442317at2759"/>
<dbReference type="Proteomes" id="UP000179807">
    <property type="component" value="Unassembled WGS sequence"/>
</dbReference>
<reference evidence="5" key="1">
    <citation type="submission" date="2016-10" db="EMBL/GenBank/DDBJ databases">
        <authorList>
            <person name="Benchimol M."/>
            <person name="Almeida L.G."/>
            <person name="Vasconcelos A.T."/>
            <person name="Perreira-Neves A."/>
            <person name="Rosa I.A."/>
            <person name="Tasca T."/>
            <person name="Bogo M.R."/>
            <person name="de Souza W."/>
        </authorList>
    </citation>
    <scope>NUCLEOTIDE SEQUENCE [LARGE SCALE GENOMIC DNA]</scope>
    <source>
        <strain evidence="5">K</strain>
    </source>
</reference>
<dbReference type="PROSITE" id="PS51417">
    <property type="entry name" value="ARF"/>
    <property type="match status" value="1"/>
</dbReference>
<dbReference type="NCBIfam" id="TIGR00231">
    <property type="entry name" value="small_GTP"/>
    <property type="match status" value="1"/>
</dbReference>
<feature type="binding site" evidence="3">
    <location>
        <position position="71"/>
    </location>
    <ligand>
        <name>GTP</name>
        <dbReference type="ChEBI" id="CHEBI:37565"/>
    </ligand>
</feature>
<evidence type="ECO:0000313" key="5">
    <source>
        <dbReference type="EMBL" id="OHT02731.1"/>
    </source>
</evidence>
<feature type="binding site" evidence="4">
    <location>
        <position position="49"/>
    </location>
    <ligand>
        <name>Mg(2+)</name>
        <dbReference type="ChEBI" id="CHEBI:18420"/>
    </ligand>
</feature>
<dbReference type="PRINTS" id="PR00449">
    <property type="entry name" value="RASTRNSFRMNG"/>
</dbReference>
<sequence>MGCSPSVEQSQSFTRTVAFLGLDGSGKSSVVHKIVSSDTSSDDFLPIPTAVADFYEMSLSASKFRIYDCGGLGRYRDQWPFYITQADAIAFVIDRTDKQRMGVVRDEIKTIFTQCQQQQIPVLIYLNKSDKKSSLTVKDFKMITKIADFKLEYHFIDCSAKSGKGVIEGRDWLLQHIKPRSSVVTSGTNNTSNK</sequence>
<evidence type="ECO:0000256" key="4">
    <source>
        <dbReference type="PIRSR" id="PIRSR606689-2"/>
    </source>
</evidence>
<gene>
    <name evidence="5" type="primary">ARL6</name>
    <name evidence="5" type="ORF">TRFO_30101</name>
</gene>
<keyword evidence="6" id="KW-1185">Reference proteome</keyword>
<feature type="binding site" evidence="4">
    <location>
        <position position="28"/>
    </location>
    <ligand>
        <name>Mg(2+)</name>
        <dbReference type="ChEBI" id="CHEBI:18420"/>
    </ligand>
</feature>
<evidence type="ECO:0000313" key="6">
    <source>
        <dbReference type="Proteomes" id="UP000179807"/>
    </source>
</evidence>